<feature type="region of interest" description="Disordered" evidence="1">
    <location>
        <begin position="236"/>
        <end position="256"/>
    </location>
</feature>
<feature type="region of interest" description="Disordered" evidence="1">
    <location>
        <begin position="1"/>
        <end position="24"/>
    </location>
</feature>
<gene>
    <name evidence="2" type="ORF">Cvel_8904</name>
</gene>
<feature type="compositionally biased region" description="Acidic residues" evidence="1">
    <location>
        <begin position="478"/>
        <end position="491"/>
    </location>
</feature>
<name>A0A0G4HVS2_9ALVE</name>
<feature type="region of interest" description="Disordered" evidence="1">
    <location>
        <begin position="699"/>
        <end position="718"/>
    </location>
</feature>
<feature type="region of interest" description="Disordered" evidence="1">
    <location>
        <begin position="819"/>
        <end position="848"/>
    </location>
</feature>
<feature type="region of interest" description="Disordered" evidence="1">
    <location>
        <begin position="38"/>
        <end position="67"/>
    </location>
</feature>
<reference evidence="2" key="1">
    <citation type="submission" date="2014-11" db="EMBL/GenBank/DDBJ databases">
        <authorList>
            <person name="Otto D Thomas"/>
            <person name="Naeem Raeece"/>
        </authorList>
    </citation>
    <scope>NUCLEOTIDE SEQUENCE</scope>
</reference>
<feature type="compositionally biased region" description="Basic and acidic residues" evidence="1">
    <location>
        <begin position="8"/>
        <end position="17"/>
    </location>
</feature>
<feature type="compositionally biased region" description="Basic and acidic residues" evidence="1">
    <location>
        <begin position="589"/>
        <end position="612"/>
    </location>
</feature>
<feature type="region of interest" description="Disordered" evidence="1">
    <location>
        <begin position="585"/>
        <end position="625"/>
    </location>
</feature>
<proteinExistence type="predicted"/>
<evidence type="ECO:0000256" key="1">
    <source>
        <dbReference type="SAM" id="MobiDB-lite"/>
    </source>
</evidence>
<dbReference type="AlphaFoldDB" id="A0A0G4HVS2"/>
<dbReference type="VEuPathDB" id="CryptoDB:Cvel_8904"/>
<feature type="compositionally biased region" description="Basic and acidic residues" evidence="1">
    <location>
        <begin position="834"/>
        <end position="846"/>
    </location>
</feature>
<feature type="region of interest" description="Disordered" evidence="1">
    <location>
        <begin position="672"/>
        <end position="694"/>
    </location>
</feature>
<protein>
    <submittedName>
        <fullName evidence="2">Uncharacterized protein</fullName>
    </submittedName>
</protein>
<dbReference type="EMBL" id="CDMZ01004078">
    <property type="protein sequence ID" value="CEM48573.1"/>
    <property type="molecule type" value="Genomic_DNA"/>
</dbReference>
<organism evidence="2">
    <name type="scientific">Chromera velia CCMP2878</name>
    <dbReference type="NCBI Taxonomy" id="1169474"/>
    <lineage>
        <taxon>Eukaryota</taxon>
        <taxon>Sar</taxon>
        <taxon>Alveolata</taxon>
        <taxon>Colpodellida</taxon>
        <taxon>Chromeraceae</taxon>
        <taxon>Chromera</taxon>
    </lineage>
</organism>
<feature type="region of interest" description="Disordered" evidence="1">
    <location>
        <begin position="474"/>
        <end position="498"/>
    </location>
</feature>
<sequence>MSRMATRRRGETKKETFLETENQEEFLEQQKSLKAVIKKESKKNTTTVKQEGEGGESRMAKSSVRVDDEEERHVFTSSILKKYAGYSEVGSNGRFVSLVLEGKQGPEQGVKSIDSVEFKKMTREEKEYGIFLLRSSDQEKKSDPHFLCPSHTCFHSHGEHGRFFVKIWQWTDKGFGLYSDWAEGRDRVNGFVPCATCAWKGMYRHKWPEGYYPPTPEQEAAWEAADLRAKKERKADLEKRKARGMTSTSAGGRSKVTGRPFDRSIYVPKKGLHIFTDREGNILAVFEENVQTTGSLSTSADAALLQVMNAAVVPAGAPNVRTEASPPAATAPTVDIPLSQPILISHPFMGDGHDDREGAEGGVEGVKVEDADASVSNLNEGARGGEWGSAEDLWKDRDEDDGHARVMTPHSIQSGDGGACALSSGDGGAFAALSADVSRRFPSSSLPLLRSSSPLQIPSRSRNFEFCNDIPAGSCSDDATESDDDSDDNSEDGGAGYEYLAPNSMVERGVNSNSNPSLFQQFFVADSGCQQCGKYRELVWAQENTIVRRFPVACDCHAEVEGGEGEMKEDEPPLPPCLVGQDEAVQTHTDSDHQEGGQPDHDHYQEQQHVEDPFSQQQQQQQEKDLETEFNELVGQNPEGWVGNSGSQLAPPAPVFVFGSDAHTNTAAGATVDSYGQRPLTPMGSHQEQQQQQSDDTLFLSGDVGMNSAEGGEGFGNGFMGGDGSLLSPLPQHNKFPSLCPSRGVSGEGTGFPFDRQSFPFINNPFAQTSVSPPPSPFGLRLGGCLLDAPALSREFSVDRDRRRPLAREVSYINHIESLRESPPPPLEVPLDGIDPRGTKRGRSEEGGDLLEGLLKRARFGVQDECEGDGGMKTGFGLDHQSFLGLGGSGGEFGGDF</sequence>
<feature type="compositionally biased region" description="Basic and acidic residues" evidence="1">
    <location>
        <begin position="50"/>
        <end position="59"/>
    </location>
</feature>
<evidence type="ECO:0000313" key="2">
    <source>
        <dbReference type="EMBL" id="CEM48573.1"/>
    </source>
</evidence>
<accession>A0A0G4HVS2</accession>